<organism evidence="3 4">
    <name type="scientific">Marilutibacter spongiae</name>
    <dbReference type="NCBI Taxonomy" id="2025720"/>
    <lineage>
        <taxon>Bacteria</taxon>
        <taxon>Pseudomonadati</taxon>
        <taxon>Pseudomonadota</taxon>
        <taxon>Gammaproteobacteria</taxon>
        <taxon>Lysobacterales</taxon>
        <taxon>Lysobacteraceae</taxon>
        <taxon>Marilutibacter</taxon>
    </lineage>
</organism>
<dbReference type="InterPro" id="IPR036812">
    <property type="entry name" value="NAD(P)_OxRdtase_dom_sf"/>
</dbReference>
<accession>A0A7W3TK10</accession>
<dbReference type="SUPFAM" id="SSF51430">
    <property type="entry name" value="NAD(P)-linked oxidoreductase"/>
    <property type="match status" value="1"/>
</dbReference>
<dbReference type="Proteomes" id="UP000523196">
    <property type="component" value="Unassembled WGS sequence"/>
</dbReference>
<evidence type="ECO:0000259" key="2">
    <source>
        <dbReference type="Pfam" id="PF00248"/>
    </source>
</evidence>
<evidence type="ECO:0000256" key="1">
    <source>
        <dbReference type="SAM" id="SignalP"/>
    </source>
</evidence>
<feature type="domain" description="NADP-dependent oxidoreductase" evidence="2">
    <location>
        <begin position="64"/>
        <end position="309"/>
    </location>
</feature>
<evidence type="ECO:0000313" key="4">
    <source>
        <dbReference type="Proteomes" id="UP000523196"/>
    </source>
</evidence>
<name>A0A7W3TK10_9GAMM</name>
<dbReference type="EMBL" id="JACHTF010000003">
    <property type="protein sequence ID" value="MBB1059778.1"/>
    <property type="molecule type" value="Genomic_DNA"/>
</dbReference>
<protein>
    <submittedName>
        <fullName evidence="3">Aldo/keto reductase</fullName>
    </submittedName>
</protein>
<keyword evidence="1" id="KW-0732">Signal</keyword>
<gene>
    <name evidence="3" type="ORF">H4F98_04250</name>
</gene>
<dbReference type="PANTHER" id="PTHR43312">
    <property type="entry name" value="D-THREO-ALDOSE 1-DEHYDROGENASE"/>
    <property type="match status" value="1"/>
</dbReference>
<proteinExistence type="predicted"/>
<dbReference type="InterPro" id="IPR023210">
    <property type="entry name" value="NADP_OxRdtase_dom"/>
</dbReference>
<dbReference type="InterPro" id="IPR006311">
    <property type="entry name" value="TAT_signal"/>
</dbReference>
<sequence length="321" mass="34199">MASRREFLGSTALAAGAFALSPLIACSQEPAPTAPAPMAATTTKVAKPLASRPIPRDKAPLPVIGMGTSGSLDVGDDVAAREPLLQVLQLFVASGATLIDTAPTYGRSEPVLGDLIAQAGVRDRLFLATKLSRVNGRDKGLAQFEGSLRDLKTDRVELLQVHNLGDTATQYALIESLKDQGKVRYSGLTHYQESAQADLAAAMRRHKPDFVQINYSVVSRGAEREVLPLAQELGIAVIINRAYEDGRLFAQVKDKPLPGWAADVGADSWGQLFLKFVLAHPAVNVVIPATSKPRHQADNLKAGVEPFLDAAQREALVAALA</sequence>
<dbReference type="RefSeq" id="WP_182685385.1">
    <property type="nucleotide sequence ID" value="NZ_JACHTF010000003.1"/>
</dbReference>
<dbReference type="CDD" id="cd19095">
    <property type="entry name" value="AKR_PA4992-like"/>
    <property type="match status" value="1"/>
</dbReference>
<feature type="signal peptide" evidence="1">
    <location>
        <begin position="1"/>
        <end position="27"/>
    </location>
</feature>
<comment type="caution">
    <text evidence="3">The sequence shown here is derived from an EMBL/GenBank/DDBJ whole genome shotgun (WGS) entry which is preliminary data.</text>
</comment>
<keyword evidence="4" id="KW-1185">Reference proteome</keyword>
<dbReference type="PROSITE" id="PS51318">
    <property type="entry name" value="TAT"/>
    <property type="match status" value="1"/>
</dbReference>
<feature type="chain" id="PRO_5031214425" evidence="1">
    <location>
        <begin position="28"/>
        <end position="321"/>
    </location>
</feature>
<evidence type="ECO:0000313" key="3">
    <source>
        <dbReference type="EMBL" id="MBB1059778.1"/>
    </source>
</evidence>
<reference evidence="3 4" key="1">
    <citation type="submission" date="2020-08" db="EMBL/GenBank/DDBJ databases">
        <authorList>
            <person name="Xu S."/>
            <person name="Li A."/>
        </authorList>
    </citation>
    <scope>NUCLEOTIDE SEQUENCE [LARGE SCALE GENOMIC DNA]</scope>
    <source>
        <strain evidence="3 4">119BY6-57</strain>
    </source>
</reference>
<dbReference type="PANTHER" id="PTHR43312:SF1">
    <property type="entry name" value="NADP-DEPENDENT OXIDOREDUCTASE DOMAIN-CONTAINING PROTEIN"/>
    <property type="match status" value="1"/>
</dbReference>
<dbReference type="AlphaFoldDB" id="A0A7W3TK10"/>
<dbReference type="InterPro" id="IPR053135">
    <property type="entry name" value="AKR2_Oxidoreductase"/>
</dbReference>
<dbReference type="Gene3D" id="3.20.20.100">
    <property type="entry name" value="NADP-dependent oxidoreductase domain"/>
    <property type="match status" value="1"/>
</dbReference>
<dbReference type="Pfam" id="PF00248">
    <property type="entry name" value="Aldo_ket_red"/>
    <property type="match status" value="1"/>
</dbReference>